<evidence type="ECO:0000256" key="3">
    <source>
        <dbReference type="ARBA" id="ARBA00023239"/>
    </source>
</evidence>
<dbReference type="FunFam" id="3.20.20.70:FF:000044">
    <property type="entry name" value="Deoxyribose-phosphate aldolase"/>
    <property type="match status" value="1"/>
</dbReference>
<comment type="subcellular location">
    <subcellularLocation>
        <location evidence="7">Cytoplasm</location>
    </subcellularLocation>
</comment>
<gene>
    <name evidence="7 8" type="primary">deoC</name>
    <name evidence="8" type="ORF">NWP17_13000</name>
</gene>
<evidence type="ECO:0000256" key="1">
    <source>
        <dbReference type="ARBA" id="ARBA00010936"/>
    </source>
</evidence>
<dbReference type="EC" id="4.1.2.4" evidence="7"/>
<feature type="active site" description="Proton donor/acceptor" evidence="7">
    <location>
        <position position="185"/>
    </location>
</feature>
<evidence type="ECO:0000313" key="8">
    <source>
        <dbReference type="EMBL" id="MDH6061341.1"/>
    </source>
</evidence>
<dbReference type="InterPro" id="IPR013785">
    <property type="entry name" value="Aldolase_TIM"/>
</dbReference>
<comment type="catalytic activity">
    <reaction evidence="5 7">
        <text>2-deoxy-D-ribose 5-phosphate = D-glyceraldehyde 3-phosphate + acetaldehyde</text>
        <dbReference type="Rhea" id="RHEA:12821"/>
        <dbReference type="ChEBI" id="CHEBI:15343"/>
        <dbReference type="ChEBI" id="CHEBI:59776"/>
        <dbReference type="ChEBI" id="CHEBI:62877"/>
        <dbReference type="EC" id="4.1.2.4"/>
    </reaction>
</comment>
<dbReference type="Gene3D" id="3.20.20.70">
    <property type="entry name" value="Aldolase class I"/>
    <property type="match status" value="1"/>
</dbReference>
<dbReference type="NCBIfam" id="TIGR00126">
    <property type="entry name" value="deoC"/>
    <property type="match status" value="1"/>
</dbReference>
<keyword evidence="3 7" id="KW-0456">Lyase</keyword>
<protein>
    <recommendedName>
        <fullName evidence="7">Deoxyribose-phosphate aldolase</fullName>
        <shortName evidence="7">DERA</shortName>
        <ecNumber evidence="7">4.1.2.4</ecNumber>
    </recommendedName>
    <alternativeName>
        <fullName evidence="7">2-deoxy-D-ribose 5-phosphate aldolase</fullName>
    </alternativeName>
    <alternativeName>
        <fullName evidence="7">Phosphodeoxyriboaldolase</fullName>
        <shortName evidence="7">Deoxyriboaldolase</shortName>
    </alternativeName>
</protein>
<dbReference type="GO" id="GO:0006018">
    <property type="term" value="P:2-deoxyribose 1-phosphate catabolic process"/>
    <property type="evidence" value="ECO:0007669"/>
    <property type="project" value="UniProtKB-UniRule"/>
</dbReference>
<dbReference type="PANTHER" id="PTHR10889:SF1">
    <property type="entry name" value="DEOXYRIBOSE-PHOSPHATE ALDOLASE"/>
    <property type="match status" value="1"/>
</dbReference>
<evidence type="ECO:0000256" key="2">
    <source>
        <dbReference type="ARBA" id="ARBA00022490"/>
    </source>
</evidence>
<dbReference type="RefSeq" id="WP_280655316.1">
    <property type="nucleotide sequence ID" value="NZ_JANQDH010000087.1"/>
</dbReference>
<evidence type="ECO:0000256" key="5">
    <source>
        <dbReference type="ARBA" id="ARBA00048791"/>
    </source>
</evidence>
<accession>A0AA43GTJ9</accession>
<comment type="caution">
    <text evidence="8">The sequence shown here is derived from an EMBL/GenBank/DDBJ whole genome shotgun (WGS) entry which is preliminary data.</text>
</comment>
<keyword evidence="4 7" id="KW-0704">Schiff base</keyword>
<dbReference type="CDD" id="cd00959">
    <property type="entry name" value="DeoC"/>
    <property type="match status" value="1"/>
</dbReference>
<dbReference type="InterPro" id="IPR011343">
    <property type="entry name" value="DeoC"/>
</dbReference>
<dbReference type="InterPro" id="IPR028581">
    <property type="entry name" value="DeoC_typeI"/>
</dbReference>
<feature type="active site" description="Proton donor/acceptor" evidence="7">
    <location>
        <position position="96"/>
    </location>
</feature>
<comment type="function">
    <text evidence="6 7">Catalyzes a reversible aldol reaction between acetaldehyde and D-glyceraldehyde 3-phosphate to generate 2-deoxy-D-ribose 5-phosphate.</text>
</comment>
<keyword evidence="9" id="KW-1185">Reference proteome</keyword>
<evidence type="ECO:0000256" key="6">
    <source>
        <dbReference type="ARBA" id="ARBA00056337"/>
    </source>
</evidence>
<dbReference type="AlphaFoldDB" id="A0AA43GTJ9"/>
<dbReference type="GO" id="GO:0005737">
    <property type="term" value="C:cytoplasm"/>
    <property type="evidence" value="ECO:0007669"/>
    <property type="project" value="UniProtKB-SubCell"/>
</dbReference>
<evidence type="ECO:0000256" key="7">
    <source>
        <dbReference type="HAMAP-Rule" id="MF_00114"/>
    </source>
</evidence>
<evidence type="ECO:0000256" key="4">
    <source>
        <dbReference type="ARBA" id="ARBA00023270"/>
    </source>
</evidence>
<dbReference type="GO" id="GO:0004139">
    <property type="term" value="F:deoxyribose-phosphate aldolase activity"/>
    <property type="evidence" value="ECO:0007669"/>
    <property type="project" value="UniProtKB-UniRule"/>
</dbReference>
<dbReference type="SUPFAM" id="SSF51569">
    <property type="entry name" value="Aldolase"/>
    <property type="match status" value="1"/>
</dbReference>
<comment type="similarity">
    <text evidence="1 7">Belongs to the DeoC/FbaB aldolase family. DeoC type 1 subfamily.</text>
</comment>
<dbReference type="SMART" id="SM01133">
    <property type="entry name" value="DeoC"/>
    <property type="match status" value="1"/>
</dbReference>
<keyword evidence="2 7" id="KW-0963">Cytoplasm</keyword>
<dbReference type="InterPro" id="IPR002915">
    <property type="entry name" value="DeoC/FbaB/LacD_aldolase"/>
</dbReference>
<dbReference type="PIRSF" id="PIRSF001357">
    <property type="entry name" value="DeoC"/>
    <property type="match status" value="1"/>
</dbReference>
<proteinExistence type="inferred from homology"/>
<reference evidence="8 9" key="1">
    <citation type="journal article" date="2023" name="J. Phycol.">
        <title>Chrysosporum ovalisporum is synonymous with the true-branching cyanobacterium Umezakia natans (Nostocales/Aphanizomenonaceae).</title>
        <authorList>
            <person name="McGregor G.B."/>
            <person name="Sendall B.C."/>
            <person name="Niiyama Y."/>
            <person name="Tuji A."/>
            <person name="Willis A."/>
        </authorList>
    </citation>
    <scope>NUCLEOTIDE SEQUENCE [LARGE SCALE GENOMIC DNA]</scope>
    <source>
        <strain evidence="8 9">ANA360D</strain>
    </source>
</reference>
<feature type="active site" description="Schiff-base intermediate with acetaldehyde" evidence="7">
    <location>
        <position position="157"/>
    </location>
</feature>
<dbReference type="Proteomes" id="UP001159387">
    <property type="component" value="Unassembled WGS sequence"/>
</dbReference>
<comment type="pathway">
    <text evidence="7">Carbohydrate degradation; 2-deoxy-D-ribose 1-phosphate degradation; D-glyceraldehyde 3-phosphate and acetaldehyde from 2-deoxy-alpha-D-ribose 1-phosphate: step 2/2.</text>
</comment>
<organism evidence="8 9">
    <name type="scientific">Chrysosporum bergii ANA360D</name>
    <dbReference type="NCBI Taxonomy" id="617107"/>
    <lineage>
        <taxon>Bacteria</taxon>
        <taxon>Bacillati</taxon>
        <taxon>Cyanobacteriota</taxon>
        <taxon>Cyanophyceae</taxon>
        <taxon>Nostocales</taxon>
        <taxon>Nodulariaceae</taxon>
        <taxon>Chrysosporum</taxon>
    </lineage>
</organism>
<dbReference type="Pfam" id="PF01791">
    <property type="entry name" value="DeoC"/>
    <property type="match status" value="1"/>
</dbReference>
<dbReference type="EMBL" id="JANQDH010000087">
    <property type="protein sequence ID" value="MDH6061341.1"/>
    <property type="molecule type" value="Genomic_DNA"/>
</dbReference>
<dbReference type="HAMAP" id="MF_00114">
    <property type="entry name" value="DeoC_type1"/>
    <property type="match status" value="1"/>
</dbReference>
<dbReference type="GO" id="GO:0009264">
    <property type="term" value="P:deoxyribonucleotide catabolic process"/>
    <property type="evidence" value="ECO:0007669"/>
    <property type="project" value="UniProtKB-UniRule"/>
</dbReference>
<name>A0AA43GTJ9_9CYAN</name>
<dbReference type="PANTHER" id="PTHR10889">
    <property type="entry name" value="DEOXYRIBOSE-PHOSPHATE ALDOLASE"/>
    <property type="match status" value="1"/>
</dbReference>
<dbReference type="GO" id="GO:0016052">
    <property type="term" value="P:carbohydrate catabolic process"/>
    <property type="evidence" value="ECO:0007669"/>
    <property type="project" value="TreeGrafter"/>
</dbReference>
<sequence>MAADYTDIDIAPFIDHSLLMPTATTEQVEQWCEEAYRFNFAAVCLHPCYVKQAAELLHGKQPRVCTVIGFPMGATTSAVKLYEAEEATENGATELDVMINLGWLKAGKTEAVHREIAEICQATGQNVKVILETNLLTDAEKKLAAEISMEAGAVFLKTSTGWNGGATVADVRLLKEITKESMGIKASGGIRTYNEAMELILAGATRLGTSRSIHLLRQRDNLEKGQTPHQSMGGV</sequence>
<evidence type="ECO:0000313" key="9">
    <source>
        <dbReference type="Proteomes" id="UP001159387"/>
    </source>
</evidence>